<feature type="compositionally biased region" description="Polar residues" evidence="7">
    <location>
        <begin position="312"/>
        <end position="322"/>
    </location>
</feature>
<comment type="subcellular location">
    <subcellularLocation>
        <location evidence="1">Nucleus</location>
    </subcellularLocation>
</comment>
<feature type="domain" description="WRKY" evidence="8">
    <location>
        <begin position="377"/>
        <end position="442"/>
    </location>
</feature>
<keyword evidence="3" id="KW-0805">Transcription regulation</keyword>
<evidence type="ECO:0000256" key="5">
    <source>
        <dbReference type="ARBA" id="ARBA00023163"/>
    </source>
</evidence>
<dbReference type="AlphaFoldDB" id="A0A8S0TVW1"/>
<dbReference type="GO" id="GO:0005634">
    <property type="term" value="C:nucleus"/>
    <property type="evidence" value="ECO:0007669"/>
    <property type="project" value="UniProtKB-SubCell"/>
</dbReference>
<comment type="caution">
    <text evidence="9">The sequence shown here is derived from an EMBL/GenBank/DDBJ whole genome shotgun (WGS) entry which is preliminary data.</text>
</comment>
<keyword evidence="4" id="KW-0238">DNA-binding</keyword>
<evidence type="ECO:0000256" key="6">
    <source>
        <dbReference type="ARBA" id="ARBA00023242"/>
    </source>
</evidence>
<evidence type="ECO:0000256" key="3">
    <source>
        <dbReference type="ARBA" id="ARBA00023015"/>
    </source>
</evidence>
<evidence type="ECO:0000256" key="4">
    <source>
        <dbReference type="ARBA" id="ARBA00023125"/>
    </source>
</evidence>
<dbReference type="Gramene" id="OE9A043605T1">
    <property type="protein sequence ID" value="OE9A043605C1"/>
    <property type="gene ID" value="OE9A043605"/>
</dbReference>
<dbReference type="PANTHER" id="PTHR31221:SF1">
    <property type="entry name" value="WRKY TRANSCRIPTION FACTOR 33-RELATED"/>
    <property type="match status" value="1"/>
</dbReference>
<keyword evidence="6" id="KW-0539">Nucleus</keyword>
<dbReference type="Gene3D" id="2.20.25.80">
    <property type="entry name" value="WRKY domain"/>
    <property type="match status" value="2"/>
</dbReference>
<dbReference type="FunFam" id="2.20.25.80:FF:000001">
    <property type="entry name" value="WRKY transcription factor 33"/>
    <property type="match status" value="1"/>
</dbReference>
<feature type="compositionally biased region" description="Basic and acidic residues" evidence="7">
    <location>
        <begin position="338"/>
        <end position="353"/>
    </location>
</feature>
<sequence length="543" mass="60344">MSSSGGAFNTSVDAPYISSFTDLLARSSSSNKQEMNSEEKSPFKWNFSDQNSIEIPKYKSFSPASLPISPSPVSPSSYLSIPPSLSPSVFLDSPVMFSSSNVLPSPTTGSFADLRSKDEDRKYSDFTFRSQARPSNSSSMFSPSAGRNQSEELLRRNQENGGFNALNKQIEFSASKSESVPFQNFSQDVPTIQANMGSNSAQMHNTQPTQYIREQKKSDDGYNWRKYGQKQVKGSENPRSYYKCTFPNCPTKKKVEQNLDGHITEIVYKGSHNHPKPQSTRRSSSNSIQNHAYNMGILNQSNSLLENPRGESVTTPENSSASFGDDDIEQGSPMSNSRGEENEPEAKRWKGENENESISASGSRTVREPRIVVQTTSDIDILDDGYRWRKYGQKVVKGNPNPRSYYKCTYSGCPVRKHVERASHDMRAVITTYEGKHNHDVPAARGSGGYTMNRQPINSNNVPTAIRPSTMISHYSNGSMTNFANSMTNNVSGVQNQAPYTLQMLQDTGSFAYSGFGDTVGPYMNQMAKEEPKDDSFFDSFLN</sequence>
<proteinExistence type="predicted"/>
<gene>
    <name evidence="9" type="ORF">OLEA9_A043605</name>
</gene>
<dbReference type="SUPFAM" id="SSF118290">
    <property type="entry name" value="WRKY DNA-binding domain"/>
    <property type="match status" value="2"/>
</dbReference>
<dbReference type="Proteomes" id="UP000594638">
    <property type="component" value="Unassembled WGS sequence"/>
</dbReference>
<dbReference type="OrthoDB" id="5065855at2759"/>
<evidence type="ECO:0000313" key="10">
    <source>
        <dbReference type="Proteomes" id="UP000594638"/>
    </source>
</evidence>
<feature type="region of interest" description="Disordered" evidence="7">
    <location>
        <begin position="126"/>
        <end position="150"/>
    </location>
</feature>
<dbReference type="GO" id="GO:0043565">
    <property type="term" value="F:sequence-specific DNA binding"/>
    <property type="evidence" value="ECO:0007669"/>
    <property type="project" value="InterPro"/>
</dbReference>
<keyword evidence="5" id="KW-0804">Transcription</keyword>
<evidence type="ECO:0000313" key="9">
    <source>
        <dbReference type="EMBL" id="CAA3010114.1"/>
    </source>
</evidence>
<accession>A0A8S0TVW1</accession>
<organism evidence="9 10">
    <name type="scientific">Olea europaea subsp. europaea</name>
    <dbReference type="NCBI Taxonomy" id="158383"/>
    <lineage>
        <taxon>Eukaryota</taxon>
        <taxon>Viridiplantae</taxon>
        <taxon>Streptophyta</taxon>
        <taxon>Embryophyta</taxon>
        <taxon>Tracheophyta</taxon>
        <taxon>Spermatophyta</taxon>
        <taxon>Magnoliopsida</taxon>
        <taxon>eudicotyledons</taxon>
        <taxon>Gunneridae</taxon>
        <taxon>Pentapetalae</taxon>
        <taxon>asterids</taxon>
        <taxon>lamiids</taxon>
        <taxon>Lamiales</taxon>
        <taxon>Oleaceae</taxon>
        <taxon>Oleeae</taxon>
        <taxon>Olea</taxon>
    </lineage>
</organism>
<dbReference type="Pfam" id="PF03106">
    <property type="entry name" value="WRKY"/>
    <property type="match status" value="2"/>
</dbReference>
<evidence type="ECO:0000259" key="8">
    <source>
        <dbReference type="PROSITE" id="PS50811"/>
    </source>
</evidence>
<dbReference type="EMBL" id="CACTIH010007334">
    <property type="protein sequence ID" value="CAA3010114.1"/>
    <property type="molecule type" value="Genomic_DNA"/>
</dbReference>
<reference evidence="9 10" key="1">
    <citation type="submission" date="2019-12" db="EMBL/GenBank/DDBJ databases">
        <authorList>
            <person name="Alioto T."/>
            <person name="Alioto T."/>
            <person name="Gomez Garrido J."/>
        </authorList>
    </citation>
    <scope>NUCLEOTIDE SEQUENCE [LARGE SCALE GENOMIC DNA]</scope>
</reference>
<dbReference type="PANTHER" id="PTHR31221">
    <property type="entry name" value="WRKY TRANSCRIPTION FACTOR PROTEIN 1-RELATED"/>
    <property type="match status" value="1"/>
</dbReference>
<keyword evidence="10" id="KW-1185">Reference proteome</keyword>
<feature type="region of interest" description="Disordered" evidence="7">
    <location>
        <begin position="303"/>
        <end position="364"/>
    </location>
</feature>
<dbReference type="InterPro" id="IPR036576">
    <property type="entry name" value="WRKY_dom_sf"/>
</dbReference>
<protein>
    <submittedName>
        <fullName evidence="9">Probable WRKY transcription factor 33</fullName>
    </submittedName>
</protein>
<dbReference type="PROSITE" id="PS50811">
    <property type="entry name" value="WRKY"/>
    <property type="match status" value="2"/>
</dbReference>
<dbReference type="InterPro" id="IPR044810">
    <property type="entry name" value="WRKY_plant"/>
</dbReference>
<evidence type="ECO:0000256" key="1">
    <source>
        <dbReference type="ARBA" id="ARBA00004123"/>
    </source>
</evidence>
<dbReference type="GO" id="GO:0003700">
    <property type="term" value="F:DNA-binding transcription factor activity"/>
    <property type="evidence" value="ECO:0007669"/>
    <property type="project" value="InterPro"/>
</dbReference>
<dbReference type="FunFam" id="2.20.25.80:FF:000006">
    <property type="entry name" value="WRKY transcription factor"/>
    <property type="match status" value="1"/>
</dbReference>
<keyword evidence="2" id="KW-0677">Repeat</keyword>
<evidence type="ECO:0000256" key="2">
    <source>
        <dbReference type="ARBA" id="ARBA00022737"/>
    </source>
</evidence>
<evidence type="ECO:0000256" key="7">
    <source>
        <dbReference type="SAM" id="MobiDB-lite"/>
    </source>
</evidence>
<dbReference type="SMART" id="SM00774">
    <property type="entry name" value="WRKY"/>
    <property type="match status" value="2"/>
</dbReference>
<feature type="compositionally biased region" description="Low complexity" evidence="7">
    <location>
        <begin position="135"/>
        <end position="144"/>
    </location>
</feature>
<name>A0A8S0TVW1_OLEEU</name>
<dbReference type="InterPro" id="IPR003657">
    <property type="entry name" value="WRKY_dom"/>
</dbReference>
<feature type="domain" description="WRKY" evidence="8">
    <location>
        <begin position="213"/>
        <end position="277"/>
    </location>
</feature>